<gene>
    <name evidence="1" type="ORF">LCGC14_2140590</name>
</gene>
<feature type="non-terminal residue" evidence="1">
    <location>
        <position position="1"/>
    </location>
</feature>
<reference evidence="1" key="1">
    <citation type="journal article" date="2015" name="Nature">
        <title>Complex archaea that bridge the gap between prokaryotes and eukaryotes.</title>
        <authorList>
            <person name="Spang A."/>
            <person name="Saw J.H."/>
            <person name="Jorgensen S.L."/>
            <person name="Zaremba-Niedzwiedzka K."/>
            <person name="Martijn J."/>
            <person name="Lind A.E."/>
            <person name="van Eijk R."/>
            <person name="Schleper C."/>
            <person name="Guy L."/>
            <person name="Ettema T.J."/>
        </authorList>
    </citation>
    <scope>NUCLEOTIDE SEQUENCE</scope>
</reference>
<sequence length="31" mass="3562">RLEPLGYEVIGITHDKESDIILIKEKKVVIL</sequence>
<protein>
    <submittedName>
        <fullName evidence="1">Uncharacterized protein</fullName>
    </submittedName>
</protein>
<proteinExistence type="predicted"/>
<organism evidence="1">
    <name type="scientific">marine sediment metagenome</name>
    <dbReference type="NCBI Taxonomy" id="412755"/>
    <lineage>
        <taxon>unclassified sequences</taxon>
        <taxon>metagenomes</taxon>
        <taxon>ecological metagenomes</taxon>
    </lineage>
</organism>
<comment type="caution">
    <text evidence="1">The sequence shown here is derived from an EMBL/GenBank/DDBJ whole genome shotgun (WGS) entry which is preliminary data.</text>
</comment>
<accession>A0A0F9DYS8</accession>
<dbReference type="AlphaFoldDB" id="A0A0F9DYS8"/>
<evidence type="ECO:0000313" key="1">
    <source>
        <dbReference type="EMBL" id="KKL66879.1"/>
    </source>
</evidence>
<dbReference type="EMBL" id="LAZR01027064">
    <property type="protein sequence ID" value="KKL66879.1"/>
    <property type="molecule type" value="Genomic_DNA"/>
</dbReference>
<name>A0A0F9DYS8_9ZZZZ</name>